<feature type="transmembrane region" description="Helical" evidence="14">
    <location>
        <begin position="36"/>
        <end position="56"/>
    </location>
</feature>
<keyword evidence="16" id="KW-1185">Reference proteome</keyword>
<dbReference type="Gene3D" id="1.20.1730.10">
    <property type="entry name" value="Sodium/glucose cotransporter"/>
    <property type="match status" value="1"/>
</dbReference>
<keyword evidence="9" id="KW-0406">Ion transport</keyword>
<dbReference type="PROSITE" id="PS50283">
    <property type="entry name" value="NA_SOLUT_SYMP_3"/>
    <property type="match status" value="1"/>
</dbReference>
<keyword evidence="8" id="KW-0915">Sodium</keyword>
<dbReference type="GO" id="GO:0005886">
    <property type="term" value="C:plasma membrane"/>
    <property type="evidence" value="ECO:0007669"/>
    <property type="project" value="TreeGrafter"/>
</dbReference>
<dbReference type="InterPro" id="IPR038377">
    <property type="entry name" value="Na/Glc_symporter_sf"/>
</dbReference>
<evidence type="ECO:0000256" key="2">
    <source>
        <dbReference type="ARBA" id="ARBA00006434"/>
    </source>
</evidence>
<feature type="transmembrane region" description="Helical" evidence="14">
    <location>
        <begin position="62"/>
        <end position="80"/>
    </location>
</feature>
<dbReference type="EMBL" id="CAAALY010263174">
    <property type="protein sequence ID" value="VEL39972.1"/>
    <property type="molecule type" value="Genomic_DNA"/>
</dbReference>
<name>A0A3S5BBZ8_9PLAT</name>
<evidence type="ECO:0000256" key="3">
    <source>
        <dbReference type="ARBA" id="ARBA00022448"/>
    </source>
</evidence>
<protein>
    <submittedName>
        <fullName evidence="15">Uncharacterized protein</fullName>
    </submittedName>
</protein>
<reference evidence="15" key="1">
    <citation type="submission" date="2018-11" db="EMBL/GenBank/DDBJ databases">
        <authorList>
            <consortium name="Pathogen Informatics"/>
        </authorList>
    </citation>
    <scope>NUCLEOTIDE SEQUENCE</scope>
</reference>
<keyword evidence="7 14" id="KW-1133">Transmembrane helix</keyword>
<sequence length="200" mass="22876">MEGSLNSWQSLIHILSLLPLALGATLMVITEMNKEASIIVSACIALVYTLFGGLYSVAYTDVVQLFCIFIGLWICVPFAMMNENVASLGSNPSRWVGEIQPIDSVYYADNLFMLILGGIPWQVYFQVRINQTSVSADRLFTFNHFCFSQRLSILTFYVSNCRHEFPFYTLEMSCCQWRKIFLCLHELLHDFNIPAIKLEK</sequence>
<evidence type="ECO:0000313" key="15">
    <source>
        <dbReference type="EMBL" id="VEL39972.1"/>
    </source>
</evidence>
<comment type="subcellular location">
    <subcellularLocation>
        <location evidence="1">Membrane</location>
        <topology evidence="1">Multi-pass membrane protein</topology>
    </subcellularLocation>
</comment>
<feature type="transmembrane region" description="Helical" evidence="14">
    <location>
        <begin position="12"/>
        <end position="29"/>
    </location>
</feature>
<keyword evidence="6" id="KW-0530">Neurotransmitter biosynthesis</keyword>
<keyword evidence="5" id="KW-0769">Symport</keyword>
<gene>
    <name evidence="15" type="ORF">PXEA_LOCUS33412</name>
</gene>
<comment type="caution">
    <text evidence="15">The sequence shown here is derived from an EMBL/GenBank/DDBJ whole genome shotgun (WGS) entry which is preliminary data.</text>
</comment>
<dbReference type="Pfam" id="PF00474">
    <property type="entry name" value="SSF"/>
    <property type="match status" value="1"/>
</dbReference>
<evidence type="ECO:0000256" key="9">
    <source>
        <dbReference type="ARBA" id="ARBA00023065"/>
    </source>
</evidence>
<dbReference type="InterPro" id="IPR052244">
    <property type="entry name" value="Choline_transporter"/>
</dbReference>
<evidence type="ECO:0000256" key="10">
    <source>
        <dbReference type="ARBA" id="ARBA00023136"/>
    </source>
</evidence>
<evidence type="ECO:0000256" key="11">
    <source>
        <dbReference type="ARBA" id="ARBA00023180"/>
    </source>
</evidence>
<evidence type="ECO:0000256" key="13">
    <source>
        <dbReference type="RuleBase" id="RU362091"/>
    </source>
</evidence>
<evidence type="ECO:0000256" key="1">
    <source>
        <dbReference type="ARBA" id="ARBA00004141"/>
    </source>
</evidence>
<proteinExistence type="inferred from homology"/>
<keyword evidence="4 14" id="KW-0812">Transmembrane</keyword>
<dbReference type="GO" id="GO:0005307">
    <property type="term" value="F:choline:sodium symporter activity"/>
    <property type="evidence" value="ECO:0007669"/>
    <property type="project" value="TreeGrafter"/>
</dbReference>
<evidence type="ECO:0000256" key="4">
    <source>
        <dbReference type="ARBA" id="ARBA00022692"/>
    </source>
</evidence>
<keyword evidence="11" id="KW-0325">Glycoprotein</keyword>
<dbReference type="OrthoDB" id="546820at2759"/>
<evidence type="ECO:0000256" key="14">
    <source>
        <dbReference type="SAM" id="Phobius"/>
    </source>
</evidence>
<organism evidence="15 16">
    <name type="scientific">Protopolystoma xenopodis</name>
    <dbReference type="NCBI Taxonomy" id="117903"/>
    <lineage>
        <taxon>Eukaryota</taxon>
        <taxon>Metazoa</taxon>
        <taxon>Spiralia</taxon>
        <taxon>Lophotrochozoa</taxon>
        <taxon>Platyhelminthes</taxon>
        <taxon>Monogenea</taxon>
        <taxon>Polyopisthocotylea</taxon>
        <taxon>Polystomatidea</taxon>
        <taxon>Polystomatidae</taxon>
        <taxon>Protopolystoma</taxon>
    </lineage>
</organism>
<evidence type="ECO:0000256" key="12">
    <source>
        <dbReference type="ARBA" id="ARBA00023201"/>
    </source>
</evidence>
<evidence type="ECO:0000256" key="5">
    <source>
        <dbReference type="ARBA" id="ARBA00022847"/>
    </source>
</evidence>
<dbReference type="InterPro" id="IPR001734">
    <property type="entry name" value="Na/solute_symporter"/>
</dbReference>
<evidence type="ECO:0000256" key="6">
    <source>
        <dbReference type="ARBA" id="ARBA00022979"/>
    </source>
</evidence>
<dbReference type="PANTHER" id="PTHR45897:SF4">
    <property type="entry name" value="HIGH-AFFINITY CHOLINE TRANSPORTER 1"/>
    <property type="match status" value="1"/>
</dbReference>
<accession>A0A3S5BBZ8</accession>
<evidence type="ECO:0000256" key="7">
    <source>
        <dbReference type="ARBA" id="ARBA00022989"/>
    </source>
</evidence>
<dbReference type="AlphaFoldDB" id="A0A3S5BBZ8"/>
<keyword evidence="10 14" id="KW-0472">Membrane</keyword>
<dbReference type="Proteomes" id="UP000784294">
    <property type="component" value="Unassembled WGS sequence"/>
</dbReference>
<keyword evidence="3" id="KW-0813">Transport</keyword>
<comment type="similarity">
    <text evidence="2 13">Belongs to the sodium:solute symporter (SSF) (TC 2.A.21) family.</text>
</comment>
<keyword evidence="12" id="KW-0739">Sodium transport</keyword>
<dbReference type="GO" id="GO:0008292">
    <property type="term" value="P:acetylcholine biosynthetic process"/>
    <property type="evidence" value="ECO:0007669"/>
    <property type="project" value="TreeGrafter"/>
</dbReference>
<evidence type="ECO:0000256" key="8">
    <source>
        <dbReference type="ARBA" id="ARBA00023053"/>
    </source>
</evidence>
<evidence type="ECO:0000313" key="16">
    <source>
        <dbReference type="Proteomes" id="UP000784294"/>
    </source>
</evidence>
<dbReference type="PANTHER" id="PTHR45897">
    <property type="entry name" value="HIGH-AFFINITY CHOLINE TRANSPORTER 1"/>
    <property type="match status" value="1"/>
</dbReference>